<keyword evidence="5" id="KW-0521">NADP</keyword>
<dbReference type="eggNOG" id="KOG1221">
    <property type="taxonomic scope" value="Eukaryota"/>
</dbReference>
<evidence type="ECO:0000256" key="2">
    <source>
        <dbReference type="ARBA" id="ARBA00007491"/>
    </source>
</evidence>
<evidence type="ECO:0000313" key="9">
    <source>
        <dbReference type="Proteomes" id="UP000026915"/>
    </source>
</evidence>
<keyword evidence="3 5" id="KW-0444">Lipid biosynthesis</keyword>
<keyword evidence="9" id="KW-1185">Reference proteome</keyword>
<dbReference type="CDD" id="cd05236">
    <property type="entry name" value="FAR-N_SDR_e"/>
    <property type="match status" value="1"/>
</dbReference>
<dbReference type="CDD" id="cd09071">
    <property type="entry name" value="FAR_C"/>
    <property type="match status" value="1"/>
</dbReference>
<evidence type="ECO:0000259" key="6">
    <source>
        <dbReference type="Pfam" id="PF03015"/>
    </source>
</evidence>
<dbReference type="GO" id="GO:0102965">
    <property type="term" value="F:alcohol-forming long-chain fatty acyl-CoA reductase activity"/>
    <property type="evidence" value="ECO:0007669"/>
    <property type="project" value="UniProtKB-EC"/>
</dbReference>
<dbReference type="InParanoid" id="A0A061EYW6"/>
<dbReference type="InterPro" id="IPR033640">
    <property type="entry name" value="FAR_C"/>
</dbReference>
<comment type="catalytic activity">
    <reaction evidence="5">
        <text>a long-chain fatty acyl-CoA + 2 NADPH + 2 H(+) = a long-chain primary fatty alcohol + 2 NADP(+) + CoA</text>
        <dbReference type="Rhea" id="RHEA:52716"/>
        <dbReference type="ChEBI" id="CHEBI:15378"/>
        <dbReference type="ChEBI" id="CHEBI:57287"/>
        <dbReference type="ChEBI" id="CHEBI:57783"/>
        <dbReference type="ChEBI" id="CHEBI:58349"/>
        <dbReference type="ChEBI" id="CHEBI:77396"/>
        <dbReference type="ChEBI" id="CHEBI:83139"/>
        <dbReference type="EC" id="1.2.1.84"/>
    </reaction>
</comment>
<dbReference type="GO" id="GO:0080019">
    <property type="term" value="F:alcohol-forming very long-chain fatty acyl-CoA reductase activity"/>
    <property type="evidence" value="ECO:0000318"/>
    <property type="project" value="GO_Central"/>
</dbReference>
<dbReference type="InterPro" id="IPR035912">
    <property type="entry name" value="EHR_sf"/>
</dbReference>
<feature type="domain" description="Fatty acyl-CoA reductase C-terminal" evidence="6">
    <location>
        <begin position="546"/>
        <end position="603"/>
    </location>
</feature>
<evidence type="ECO:0000256" key="4">
    <source>
        <dbReference type="ARBA" id="ARBA00023098"/>
    </source>
</evidence>
<dbReference type="Gene3D" id="3.30.2260.10">
    <property type="entry name" value="Enhancer of rudimentary"/>
    <property type="match status" value="1"/>
</dbReference>
<dbReference type="GO" id="GO:0010345">
    <property type="term" value="P:suberin biosynthetic process"/>
    <property type="evidence" value="ECO:0000318"/>
    <property type="project" value="GO_Central"/>
</dbReference>
<dbReference type="STRING" id="3641.A0A061EYW6"/>
<evidence type="ECO:0000256" key="3">
    <source>
        <dbReference type="ARBA" id="ARBA00022516"/>
    </source>
</evidence>
<dbReference type="Gene3D" id="3.40.50.720">
    <property type="entry name" value="NAD(P)-binding Rossmann-like Domain"/>
    <property type="match status" value="1"/>
</dbReference>
<dbReference type="SUPFAM" id="SSF143875">
    <property type="entry name" value="ERH-like"/>
    <property type="match status" value="1"/>
</dbReference>
<keyword evidence="5" id="KW-0560">Oxidoreductase</keyword>
<dbReference type="Gramene" id="EOY09597">
    <property type="protein sequence ID" value="EOY09597"/>
    <property type="gene ID" value="TCM_025012"/>
</dbReference>
<dbReference type="EC" id="1.2.1.84" evidence="5"/>
<dbReference type="InterPro" id="IPR013120">
    <property type="entry name" value="FAR_NAD-bd"/>
</dbReference>
<comment type="similarity">
    <text evidence="2">Belongs to the E(R) family.</text>
</comment>
<dbReference type="EMBL" id="CM001883">
    <property type="protein sequence ID" value="EOY09597.1"/>
    <property type="molecule type" value="Genomic_DNA"/>
</dbReference>
<evidence type="ECO:0000256" key="1">
    <source>
        <dbReference type="ARBA" id="ARBA00005928"/>
    </source>
</evidence>
<dbReference type="AlphaFoldDB" id="A0A061EYW6"/>
<dbReference type="Pfam" id="PF03015">
    <property type="entry name" value="Sterile"/>
    <property type="match status" value="1"/>
</dbReference>
<proteinExistence type="inferred from homology"/>
<protein>
    <recommendedName>
        <fullName evidence="5">Fatty acyl-CoA reductase</fullName>
        <ecNumber evidence="5">1.2.1.84</ecNumber>
    </recommendedName>
</protein>
<comment type="function">
    <text evidence="5">Catalyzes the reduction of fatty acyl-CoA to fatty alcohols.</text>
</comment>
<evidence type="ECO:0000313" key="8">
    <source>
        <dbReference type="EMBL" id="EOY09597.1"/>
    </source>
</evidence>
<dbReference type="InterPro" id="IPR000781">
    <property type="entry name" value="ERH"/>
</dbReference>
<accession>A0A061EYW6</accession>
<dbReference type="HOGENOM" id="CLU_024661_4_1_1"/>
<dbReference type="GO" id="GO:0035336">
    <property type="term" value="P:long-chain fatty-acyl-CoA metabolic process"/>
    <property type="evidence" value="ECO:0000318"/>
    <property type="project" value="GO_Central"/>
</dbReference>
<dbReference type="Pfam" id="PF07993">
    <property type="entry name" value="NAD_binding_4"/>
    <property type="match status" value="1"/>
</dbReference>
<evidence type="ECO:0000256" key="5">
    <source>
        <dbReference type="RuleBase" id="RU363097"/>
    </source>
</evidence>
<name>A0A061EYW6_THECC</name>
<dbReference type="PANTHER" id="PTHR11011:SF45">
    <property type="entry name" value="FATTY ACYL-COA REDUCTASE CG8306-RELATED"/>
    <property type="match status" value="1"/>
</dbReference>
<comment type="similarity">
    <text evidence="1 5">Belongs to the fatty acyl-CoA reductase family.</text>
</comment>
<dbReference type="OMA" id="IANCMEN"/>
<reference evidence="8 9" key="1">
    <citation type="journal article" date="2013" name="Genome Biol.">
        <title>The genome sequence of the most widely cultivated cacao type and its use to identify candidate genes regulating pod color.</title>
        <authorList>
            <person name="Motamayor J.C."/>
            <person name="Mockaitis K."/>
            <person name="Schmutz J."/>
            <person name="Haiminen N."/>
            <person name="Iii D.L."/>
            <person name="Cornejo O."/>
            <person name="Findley S.D."/>
            <person name="Zheng P."/>
            <person name="Utro F."/>
            <person name="Royaert S."/>
            <person name="Saski C."/>
            <person name="Jenkins J."/>
            <person name="Podicheti R."/>
            <person name="Zhao M."/>
            <person name="Scheffler B.E."/>
            <person name="Stack J.C."/>
            <person name="Feltus F.A."/>
            <person name="Mustiga G.M."/>
            <person name="Amores F."/>
            <person name="Phillips W."/>
            <person name="Marelli J.P."/>
            <person name="May G.D."/>
            <person name="Shapiro H."/>
            <person name="Ma J."/>
            <person name="Bustamante C.D."/>
            <person name="Schnell R.J."/>
            <person name="Main D."/>
            <person name="Gilbert D."/>
            <person name="Parida L."/>
            <person name="Kuhn D.N."/>
        </authorList>
    </citation>
    <scope>NUCLEOTIDE SEQUENCE [LARGE SCALE GENOMIC DNA]</scope>
    <source>
        <strain evidence="9">cv. Matina 1-6</strain>
    </source>
</reference>
<feature type="domain" description="Thioester reductase (TE)" evidence="7">
    <location>
        <begin position="44"/>
        <end position="349"/>
    </location>
</feature>
<keyword evidence="4 5" id="KW-0443">Lipid metabolism</keyword>
<evidence type="ECO:0000259" key="7">
    <source>
        <dbReference type="Pfam" id="PF07993"/>
    </source>
</evidence>
<dbReference type="PANTHER" id="PTHR11011">
    <property type="entry name" value="MALE STERILITY PROTEIN 2-RELATED"/>
    <property type="match status" value="1"/>
</dbReference>
<dbReference type="InterPro" id="IPR036291">
    <property type="entry name" value="NAD(P)-bd_dom_sf"/>
</dbReference>
<dbReference type="Proteomes" id="UP000026915">
    <property type="component" value="Chromosome 5"/>
</dbReference>
<gene>
    <name evidence="8" type="ORF">TCM_025012</name>
</gene>
<dbReference type="InterPro" id="IPR026055">
    <property type="entry name" value="FAR"/>
</dbReference>
<organism evidence="8 9">
    <name type="scientific">Theobroma cacao</name>
    <name type="common">Cacao</name>
    <name type="synonym">Cocoa</name>
    <dbReference type="NCBI Taxonomy" id="3641"/>
    <lineage>
        <taxon>Eukaryota</taxon>
        <taxon>Viridiplantae</taxon>
        <taxon>Streptophyta</taxon>
        <taxon>Embryophyta</taxon>
        <taxon>Tracheophyta</taxon>
        <taxon>Spermatophyta</taxon>
        <taxon>Magnoliopsida</taxon>
        <taxon>eudicotyledons</taxon>
        <taxon>Gunneridae</taxon>
        <taxon>Pentapetalae</taxon>
        <taxon>rosids</taxon>
        <taxon>malvids</taxon>
        <taxon>Malvales</taxon>
        <taxon>Malvaceae</taxon>
        <taxon>Byttnerioideae</taxon>
        <taxon>Theobroma</taxon>
    </lineage>
</organism>
<sequence>MEALSTSNAAEEKVPGRGLKFNASEGKDDGIGIDKFLRGKVIFISGATGFVGKVLVEKILRSVPNVSKMYLMMRAKDKEAAKQRLKTEAIDFELFKCVKQKYGKYYEAFTMSKLVPVEGNVCQSDLGLEEEIANAIKKGVQIIINSAANTSFYPSCEATLDINAMGPYHLMGFAKMCFKLELFLHLSTAYVNVPRPGRIMEQKLCMTNSMGRESLFSKSPGRFLPTLVLENENKVAAECKKTFANNAVAKKSKELGLQRAKEFGWTNAYVFTKALGEMIIDTMREDIPVVIIRPPAVEGTCKEPFPGWIEGHKSIDPIVSVYGKGKLKGFPGIADNVIDIVPVDMVVNETLAAMTRHGVTRKVDINIYHVSSSISNPLTLQDLCQLFYQHFKSLPCIGANGKHINIQKLKIFASMEEFDAHLLREATTNSSDMNPSGKIETRKFIELAKYLAKVYKPFTFYHYRQTGTPLFRCKLRRTEHLERLWIMILSVKLLTVDICGLYERKLKKLNPTTQNITCDIGVLYKFIGGLANIIALVYDSFSLSSSTFFWDVILFSTNNTQKLLESMSEVEKEKFGFDVKSIDWKHYIVNVHIPGLRRYVMKEKGVSKLTKRVALYDIIVKVIQFYEIILNFPISVVYDKMRYQIMKQRLRSSAV</sequence>
<dbReference type="Pfam" id="PF01133">
    <property type="entry name" value="ER"/>
    <property type="match status" value="1"/>
</dbReference>
<dbReference type="SUPFAM" id="SSF51735">
    <property type="entry name" value="NAD(P)-binding Rossmann-fold domains"/>
    <property type="match status" value="1"/>
</dbReference>